<sequence>MTTSPSSASEIFCLAAFLCVTNNPVTEVLPMYEWSSSDYKKFKFHYNYTLISLHCSLRAEHSQAFLIPWTSAGSSTPDYVLPFSLHDAVCSLIFSNKPLTG</sequence>
<evidence type="ECO:0000313" key="2">
    <source>
        <dbReference type="Proteomes" id="UP001476798"/>
    </source>
</evidence>
<proteinExistence type="predicted"/>
<dbReference type="Proteomes" id="UP001476798">
    <property type="component" value="Unassembled WGS sequence"/>
</dbReference>
<reference evidence="1 2" key="1">
    <citation type="submission" date="2021-06" db="EMBL/GenBank/DDBJ databases">
        <authorList>
            <person name="Palmer J.M."/>
        </authorList>
    </citation>
    <scope>NUCLEOTIDE SEQUENCE [LARGE SCALE GENOMIC DNA]</scope>
    <source>
        <strain evidence="1 2">GA_2019</strain>
        <tissue evidence="1">Muscle</tissue>
    </source>
</reference>
<name>A0ABV0NJA3_9TELE</name>
<keyword evidence="2" id="KW-1185">Reference proteome</keyword>
<accession>A0ABV0NJA3</accession>
<comment type="caution">
    <text evidence="1">The sequence shown here is derived from an EMBL/GenBank/DDBJ whole genome shotgun (WGS) entry which is preliminary data.</text>
</comment>
<protein>
    <recommendedName>
        <fullName evidence="3">Secreted protein</fullName>
    </recommendedName>
</protein>
<dbReference type="EMBL" id="JAHRIO010040559">
    <property type="protein sequence ID" value="MEQ2171375.1"/>
    <property type="molecule type" value="Genomic_DNA"/>
</dbReference>
<evidence type="ECO:0000313" key="1">
    <source>
        <dbReference type="EMBL" id="MEQ2171375.1"/>
    </source>
</evidence>
<evidence type="ECO:0008006" key="3">
    <source>
        <dbReference type="Google" id="ProtNLM"/>
    </source>
</evidence>
<gene>
    <name evidence="1" type="ORF">GOODEAATRI_010047</name>
</gene>
<organism evidence="1 2">
    <name type="scientific">Goodea atripinnis</name>
    <dbReference type="NCBI Taxonomy" id="208336"/>
    <lineage>
        <taxon>Eukaryota</taxon>
        <taxon>Metazoa</taxon>
        <taxon>Chordata</taxon>
        <taxon>Craniata</taxon>
        <taxon>Vertebrata</taxon>
        <taxon>Euteleostomi</taxon>
        <taxon>Actinopterygii</taxon>
        <taxon>Neopterygii</taxon>
        <taxon>Teleostei</taxon>
        <taxon>Neoteleostei</taxon>
        <taxon>Acanthomorphata</taxon>
        <taxon>Ovalentaria</taxon>
        <taxon>Atherinomorphae</taxon>
        <taxon>Cyprinodontiformes</taxon>
        <taxon>Goodeidae</taxon>
        <taxon>Goodea</taxon>
    </lineage>
</organism>